<dbReference type="EMBL" id="JACCEW010000003">
    <property type="protein sequence ID" value="NYT37552.1"/>
    <property type="molecule type" value="Genomic_DNA"/>
</dbReference>
<dbReference type="Pfam" id="PF02706">
    <property type="entry name" value="Wzz"/>
    <property type="match status" value="1"/>
</dbReference>
<evidence type="ECO:0000256" key="4">
    <source>
        <dbReference type="ARBA" id="ARBA00022989"/>
    </source>
</evidence>
<evidence type="ECO:0000256" key="1">
    <source>
        <dbReference type="ARBA" id="ARBA00004651"/>
    </source>
</evidence>
<dbReference type="RefSeq" id="WP_167668911.1">
    <property type="nucleotide sequence ID" value="NZ_JACCEW010000003.1"/>
</dbReference>
<organism evidence="8 9">
    <name type="scientific">Allopusillimonas soli</name>
    <dbReference type="NCBI Taxonomy" id="659016"/>
    <lineage>
        <taxon>Bacteria</taxon>
        <taxon>Pseudomonadati</taxon>
        <taxon>Pseudomonadota</taxon>
        <taxon>Betaproteobacteria</taxon>
        <taxon>Burkholderiales</taxon>
        <taxon>Alcaligenaceae</taxon>
        <taxon>Allopusillimonas</taxon>
    </lineage>
</organism>
<sequence length="370" mass="40944">MAKQNPLPAKDPAEEISLRDLACILRRTWRLTFLLVCLAVLLATAYIYFVPPVYEVSVQVLPPTTGDLAIYNATQGILADKPADARILREQMGDEIRNTLLQPDEAWNRFLAVLQSGSVKQQFITEYHPAGAARDATPLTLRRMLDRNLTVTVNKGGALASARVTLRGTQPDVLSERTIQYARLALALGRDMLLEDLKSQLRVQNDVIDKRIAALREIGRYQRDARMVRLRDAITVARAIGLAKAPENSPLIVVGDDRAGASRHADGLLYMRGYEALQSELTQLQQRQNDDAYISGMLPLIEKQTRLAHVDIDDMRLSIGRIDAASDVYVHKVAPRAMLILALSVLASLVLGCAVSVACHMLAMTDSRRS</sequence>
<evidence type="ECO:0000313" key="8">
    <source>
        <dbReference type="EMBL" id="NYT37552.1"/>
    </source>
</evidence>
<evidence type="ECO:0000313" key="9">
    <source>
        <dbReference type="Proteomes" id="UP000580517"/>
    </source>
</evidence>
<evidence type="ECO:0000256" key="6">
    <source>
        <dbReference type="SAM" id="Phobius"/>
    </source>
</evidence>
<dbReference type="GO" id="GO:0005886">
    <property type="term" value="C:plasma membrane"/>
    <property type="evidence" value="ECO:0007669"/>
    <property type="project" value="UniProtKB-SubCell"/>
</dbReference>
<dbReference type="SUPFAM" id="SSF160355">
    <property type="entry name" value="Bacterial polysaccharide co-polymerase-like"/>
    <property type="match status" value="1"/>
</dbReference>
<comment type="caution">
    <text evidence="8">The sequence shown here is derived from an EMBL/GenBank/DDBJ whole genome shotgun (WGS) entry which is preliminary data.</text>
</comment>
<feature type="domain" description="Polysaccharide chain length determinant N-terminal" evidence="7">
    <location>
        <begin position="14"/>
        <end position="125"/>
    </location>
</feature>
<accession>A0A853FD28</accession>
<dbReference type="PANTHER" id="PTHR32309">
    <property type="entry name" value="TYROSINE-PROTEIN KINASE"/>
    <property type="match status" value="1"/>
</dbReference>
<dbReference type="Proteomes" id="UP000580517">
    <property type="component" value="Unassembled WGS sequence"/>
</dbReference>
<dbReference type="GO" id="GO:0004713">
    <property type="term" value="F:protein tyrosine kinase activity"/>
    <property type="evidence" value="ECO:0007669"/>
    <property type="project" value="TreeGrafter"/>
</dbReference>
<name>A0A853FD28_9BURK</name>
<keyword evidence="5 6" id="KW-0472">Membrane</keyword>
<feature type="transmembrane region" description="Helical" evidence="6">
    <location>
        <begin position="29"/>
        <end position="49"/>
    </location>
</feature>
<evidence type="ECO:0000259" key="7">
    <source>
        <dbReference type="Pfam" id="PF02706"/>
    </source>
</evidence>
<keyword evidence="9" id="KW-1185">Reference proteome</keyword>
<feature type="transmembrane region" description="Helical" evidence="6">
    <location>
        <begin position="337"/>
        <end position="363"/>
    </location>
</feature>
<protein>
    <recommendedName>
        <fullName evidence="7">Polysaccharide chain length determinant N-terminal domain-containing protein</fullName>
    </recommendedName>
</protein>
<comment type="subcellular location">
    <subcellularLocation>
        <location evidence="1">Cell membrane</location>
        <topology evidence="1">Multi-pass membrane protein</topology>
    </subcellularLocation>
</comment>
<dbReference type="AlphaFoldDB" id="A0A853FD28"/>
<evidence type="ECO:0000256" key="2">
    <source>
        <dbReference type="ARBA" id="ARBA00022475"/>
    </source>
</evidence>
<dbReference type="InterPro" id="IPR050445">
    <property type="entry name" value="Bact_polysacc_biosynth/exp"/>
</dbReference>
<proteinExistence type="predicted"/>
<evidence type="ECO:0000256" key="5">
    <source>
        <dbReference type="ARBA" id="ARBA00023136"/>
    </source>
</evidence>
<evidence type="ECO:0000256" key="3">
    <source>
        <dbReference type="ARBA" id="ARBA00022692"/>
    </source>
</evidence>
<gene>
    <name evidence="8" type="ORF">H0A68_11760</name>
</gene>
<keyword evidence="4 6" id="KW-1133">Transmembrane helix</keyword>
<dbReference type="InterPro" id="IPR003856">
    <property type="entry name" value="LPS_length_determ_N"/>
</dbReference>
<keyword evidence="3 6" id="KW-0812">Transmembrane</keyword>
<dbReference type="PANTHER" id="PTHR32309:SF13">
    <property type="entry name" value="FERRIC ENTEROBACTIN TRANSPORT PROTEIN FEPE"/>
    <property type="match status" value="1"/>
</dbReference>
<dbReference type="Gene3D" id="3.30.1890.10">
    <property type="entry name" value="FepE-like"/>
    <property type="match status" value="1"/>
</dbReference>
<reference evidence="8 9" key="1">
    <citation type="submission" date="2020-07" db="EMBL/GenBank/DDBJ databases">
        <title>Taxonomic revisions and descriptions of new bacterial species based on genomic comparisons in the high-G+C-content subgroup of the family Alcaligenaceae.</title>
        <authorList>
            <person name="Szabo A."/>
            <person name="Felfoldi T."/>
        </authorList>
    </citation>
    <scope>NUCLEOTIDE SEQUENCE [LARGE SCALE GENOMIC DNA]</scope>
    <source>
        <strain evidence="8 9">DSM 25264</strain>
    </source>
</reference>
<keyword evidence="2" id="KW-1003">Cell membrane</keyword>